<gene>
    <name evidence="1" type="ORF">N180_13805</name>
</gene>
<comment type="caution">
    <text evidence="1">The sequence shown here is derived from an EMBL/GenBank/DDBJ whole genome shotgun (WGS) entry which is preliminary data.</text>
</comment>
<accession>A0A081PGQ6</accession>
<dbReference type="EMBL" id="JNFF01000057">
    <property type="protein sequence ID" value="KEQ29879.1"/>
    <property type="molecule type" value="Genomic_DNA"/>
</dbReference>
<dbReference type="RefSeq" id="WP_037440990.1">
    <property type="nucleotide sequence ID" value="NZ_JNFF01000057.1"/>
</dbReference>
<protein>
    <submittedName>
        <fullName evidence="1">Uncharacterized protein</fullName>
    </submittedName>
</protein>
<evidence type="ECO:0000313" key="1">
    <source>
        <dbReference type="EMBL" id="KEQ29879.1"/>
    </source>
</evidence>
<reference evidence="1 2" key="1">
    <citation type="journal article" date="1992" name="Int. J. Syst. Bacteriol.">
        <title>Sphingobacterium antarcticus sp. nov. a Psychrotrophic Bacterium from the Soils of Schirmacher Oasis, Antarctica.</title>
        <authorList>
            <person name="Shivaji S."/>
            <person name="Ray M.K."/>
            <person name="Rao N.S."/>
            <person name="Saiserr L."/>
            <person name="Jagannadham M.V."/>
            <person name="Kumar G.S."/>
            <person name="Reddy G."/>
            <person name="Bhargava P.M."/>
        </authorList>
    </citation>
    <scope>NUCLEOTIDE SEQUENCE [LARGE SCALE GENOMIC DNA]</scope>
    <source>
        <strain evidence="1 2">4BY</strain>
    </source>
</reference>
<evidence type="ECO:0000313" key="2">
    <source>
        <dbReference type="Proteomes" id="UP000028007"/>
    </source>
</evidence>
<dbReference type="AlphaFoldDB" id="A0A081PGQ6"/>
<keyword evidence="2" id="KW-1185">Reference proteome</keyword>
<proteinExistence type="predicted"/>
<organism evidence="1 2">
    <name type="scientific">Pedobacter antarcticus 4BY</name>
    <dbReference type="NCBI Taxonomy" id="1358423"/>
    <lineage>
        <taxon>Bacteria</taxon>
        <taxon>Pseudomonadati</taxon>
        <taxon>Bacteroidota</taxon>
        <taxon>Sphingobacteriia</taxon>
        <taxon>Sphingobacteriales</taxon>
        <taxon>Sphingobacteriaceae</taxon>
        <taxon>Pedobacter</taxon>
    </lineage>
</organism>
<sequence>MLKKISTTAAIILLFQIQAFSQIQDCAKELGDVLRKIPYQISGLAYFRQLPQQEQSFLLSIMVSVDNRGNIEVTYYNRSKISDEVLRYKQITKSIKKDSSGLLRNQINSRFLLPVWVKKAEADKHEIEVGTGFTAHFASIIPTGFYAGENIEAVVLNPVILDIDGSTL</sequence>
<dbReference type="Proteomes" id="UP000028007">
    <property type="component" value="Unassembled WGS sequence"/>
</dbReference>
<name>A0A081PGQ6_9SPHI</name>